<dbReference type="eggNOG" id="ENOG50327JF">
    <property type="taxonomic scope" value="Bacteria"/>
</dbReference>
<dbReference type="EMBL" id="JPMD01000031">
    <property type="protein sequence ID" value="KEZ85704.1"/>
    <property type="molecule type" value="Genomic_DNA"/>
</dbReference>
<evidence type="ECO:0000313" key="3">
    <source>
        <dbReference type="Proteomes" id="UP000028542"/>
    </source>
</evidence>
<keyword evidence="1" id="KW-1133">Transmembrane helix</keyword>
<feature type="transmembrane region" description="Helical" evidence="1">
    <location>
        <begin position="73"/>
        <end position="95"/>
    </location>
</feature>
<evidence type="ECO:0000256" key="1">
    <source>
        <dbReference type="SAM" id="Phobius"/>
    </source>
</evidence>
<keyword evidence="1" id="KW-0472">Membrane</keyword>
<gene>
    <name evidence="2" type="ORF">IO99_12935</name>
</gene>
<accession>A0A084J9S0</accession>
<organism evidence="2 3">
    <name type="scientific">Clostridium sulfidigenes</name>
    <dbReference type="NCBI Taxonomy" id="318464"/>
    <lineage>
        <taxon>Bacteria</taxon>
        <taxon>Bacillati</taxon>
        <taxon>Bacillota</taxon>
        <taxon>Clostridia</taxon>
        <taxon>Eubacteriales</taxon>
        <taxon>Clostridiaceae</taxon>
        <taxon>Clostridium</taxon>
    </lineage>
</organism>
<keyword evidence="3" id="KW-1185">Reference proteome</keyword>
<dbReference type="RefSeq" id="WP_035133883.1">
    <property type="nucleotide sequence ID" value="NZ_JPMD01000031.1"/>
</dbReference>
<reference evidence="2 3" key="1">
    <citation type="submission" date="2014-07" db="EMBL/GenBank/DDBJ databases">
        <title>Draft genome of Clostridium sulfidigenes 113A isolated from sediments associated with methane hydrate from Krishna Godavari basin.</title>
        <authorList>
            <person name="Honkalas V.S."/>
            <person name="Dabir A.P."/>
            <person name="Arora P."/>
            <person name="Dhakephalkar P.K."/>
        </authorList>
    </citation>
    <scope>NUCLEOTIDE SEQUENCE [LARGE SCALE GENOMIC DNA]</scope>
    <source>
        <strain evidence="2 3">113A</strain>
    </source>
</reference>
<feature type="transmembrane region" description="Helical" evidence="1">
    <location>
        <begin position="31"/>
        <end position="53"/>
    </location>
</feature>
<dbReference type="Proteomes" id="UP000028542">
    <property type="component" value="Unassembled WGS sequence"/>
</dbReference>
<name>A0A084J9S0_9CLOT</name>
<keyword evidence="1" id="KW-0812">Transmembrane</keyword>
<comment type="caution">
    <text evidence="2">The sequence shown here is derived from an EMBL/GenBank/DDBJ whole genome shotgun (WGS) entry which is preliminary data.</text>
</comment>
<proteinExistence type="predicted"/>
<dbReference type="STRING" id="318464.IO99_12935"/>
<evidence type="ECO:0000313" key="2">
    <source>
        <dbReference type="EMBL" id="KEZ85704.1"/>
    </source>
</evidence>
<protein>
    <submittedName>
        <fullName evidence="2">Uncharacterized protein</fullName>
    </submittedName>
</protein>
<sequence length="226" mass="26955">MVKEYRVDNRKRKKLIQDRIKKHPKWKKRKWVRYILIVIVIASLIIMPLLPWIATDFIFDGRNIEEIGTDTLFNNLCLFLMFAVVFIFMPVFLYFRSLKNSCSDNIGWITDEILILTYKEINSGYRGSDRASIKEYYIEIIKYENIKKIVLNKYSQKLKIYGDMGLIVYSDYENDVVDHTKKYPNNTTVIDFYYENSEDFIKTLEEKSGIKVQVIDEVDESYNRAD</sequence>
<dbReference type="AlphaFoldDB" id="A0A084J9S0"/>